<evidence type="ECO:0000256" key="4">
    <source>
        <dbReference type="ARBA" id="ARBA00022692"/>
    </source>
</evidence>
<evidence type="ECO:0000259" key="8">
    <source>
        <dbReference type="PROSITE" id="PS50928"/>
    </source>
</evidence>
<comment type="caution">
    <text evidence="9">The sequence shown here is derived from an EMBL/GenBank/DDBJ whole genome shotgun (WGS) entry which is preliminary data.</text>
</comment>
<dbReference type="CDD" id="cd06261">
    <property type="entry name" value="TM_PBP2"/>
    <property type="match status" value="1"/>
</dbReference>
<dbReference type="PANTHER" id="PTHR30151">
    <property type="entry name" value="ALKANE SULFONATE ABC TRANSPORTER-RELATED, MEMBRANE SUBUNIT"/>
    <property type="match status" value="1"/>
</dbReference>
<evidence type="ECO:0000256" key="5">
    <source>
        <dbReference type="ARBA" id="ARBA00022989"/>
    </source>
</evidence>
<reference evidence="10" key="1">
    <citation type="journal article" date="2019" name="Int. J. Syst. Evol. Microbiol.">
        <title>The Global Catalogue of Microorganisms (GCM) 10K type strain sequencing project: providing services to taxonomists for standard genome sequencing and annotation.</title>
        <authorList>
            <consortium name="The Broad Institute Genomics Platform"/>
            <consortium name="The Broad Institute Genome Sequencing Center for Infectious Disease"/>
            <person name="Wu L."/>
            <person name="Ma J."/>
        </authorList>
    </citation>
    <scope>NUCLEOTIDE SEQUENCE [LARGE SCALE GENOMIC DNA]</scope>
    <source>
        <strain evidence="10">JCM 16540</strain>
    </source>
</reference>
<evidence type="ECO:0000256" key="1">
    <source>
        <dbReference type="ARBA" id="ARBA00004651"/>
    </source>
</evidence>
<feature type="transmembrane region" description="Helical" evidence="7">
    <location>
        <begin position="387"/>
        <end position="407"/>
    </location>
</feature>
<organism evidence="9 10">
    <name type="scientific">Microlunatus spumicola</name>
    <dbReference type="NCBI Taxonomy" id="81499"/>
    <lineage>
        <taxon>Bacteria</taxon>
        <taxon>Bacillati</taxon>
        <taxon>Actinomycetota</taxon>
        <taxon>Actinomycetes</taxon>
        <taxon>Propionibacteriales</taxon>
        <taxon>Propionibacteriaceae</taxon>
        <taxon>Microlunatus</taxon>
    </lineage>
</organism>
<protein>
    <recommendedName>
        <fullName evidence="8">ABC transmembrane type-1 domain-containing protein</fullName>
    </recommendedName>
</protein>
<evidence type="ECO:0000256" key="3">
    <source>
        <dbReference type="ARBA" id="ARBA00022475"/>
    </source>
</evidence>
<dbReference type="InterPro" id="IPR000515">
    <property type="entry name" value="MetI-like"/>
</dbReference>
<dbReference type="SUPFAM" id="SSF161098">
    <property type="entry name" value="MetI-like"/>
    <property type="match status" value="2"/>
</dbReference>
<proteinExistence type="inferred from homology"/>
<gene>
    <name evidence="9" type="ORF">GCM10022197_01480</name>
</gene>
<comment type="subcellular location">
    <subcellularLocation>
        <location evidence="1 7">Cell membrane</location>
        <topology evidence="1 7">Multi-pass membrane protein</topology>
    </subcellularLocation>
</comment>
<feature type="transmembrane region" description="Helical" evidence="7">
    <location>
        <begin position="89"/>
        <end position="108"/>
    </location>
</feature>
<evidence type="ECO:0000256" key="6">
    <source>
        <dbReference type="ARBA" id="ARBA00023136"/>
    </source>
</evidence>
<dbReference type="Pfam" id="PF00528">
    <property type="entry name" value="BPD_transp_1"/>
    <property type="match status" value="2"/>
</dbReference>
<feature type="transmembrane region" description="Helical" evidence="7">
    <location>
        <begin position="265"/>
        <end position="292"/>
    </location>
</feature>
<keyword evidence="3" id="KW-1003">Cell membrane</keyword>
<sequence length="534" mass="54637">MGLLGTLAVLALWQLLSQTLLRAGGTVPGPVQIVEQLTRDGGALYLTNARVTLSAAAQGYLYGNLAAIGFAVVALVVPPLARPITHVGVFSYCLPIVAIGPVFAIVFPADLSRVVLAGLSVFFTTLVGTTAGLRAADQGSIDLITAHGGGRWTAVRKVRAMAALPALFAGLQIAAPAAMLGAIIGEYIGADSGLGVLMISSQQSMQIDRTWAVAFTGAALAGLAFLVVGLASRLLLPWSTQLSAAAMVGPVAPAGRRGVSFVHGLVGLVVGVAVVVGVWFAFLAITGVSSFIGRSPLDVLHFLTTTPPAGRPDPRGHLLGLSLTTLGDAMLGLLTGVVAALVVASLFALSPTLRNALMSAMLALRAVPMVAMAPLLVLVAGRGSASVAVIGGLVTFFPTLVGVLAALRRIPQDSADLMAAYSAGRWRTFVTVQAPVALSALVSSLRIAAPLAFTGALLAEWLATGKGLGYDMILSMTSARYDLLWTEVVVVTVLSFAVFASVGLLERAVASLYTGSVPTEARAAPGLRVPEPAL</sequence>
<keyword evidence="2 7" id="KW-0813">Transport</keyword>
<keyword evidence="10" id="KW-1185">Reference proteome</keyword>
<feature type="domain" description="ABC transmembrane type-1" evidence="8">
    <location>
        <begin position="45"/>
        <end position="236"/>
    </location>
</feature>
<dbReference type="InterPro" id="IPR035906">
    <property type="entry name" value="MetI-like_sf"/>
</dbReference>
<dbReference type="EMBL" id="BAAAYR010000001">
    <property type="protein sequence ID" value="GAA3550329.1"/>
    <property type="molecule type" value="Genomic_DNA"/>
</dbReference>
<feature type="transmembrane region" description="Helical" evidence="7">
    <location>
        <begin position="59"/>
        <end position="77"/>
    </location>
</feature>
<keyword evidence="6 7" id="KW-0472">Membrane</keyword>
<feature type="transmembrane region" description="Helical" evidence="7">
    <location>
        <begin position="483"/>
        <end position="505"/>
    </location>
</feature>
<evidence type="ECO:0000256" key="7">
    <source>
        <dbReference type="RuleBase" id="RU363032"/>
    </source>
</evidence>
<feature type="transmembrane region" description="Helical" evidence="7">
    <location>
        <begin position="362"/>
        <end position="381"/>
    </location>
</feature>
<dbReference type="PANTHER" id="PTHR30151:SF20">
    <property type="entry name" value="ABC TRANSPORTER PERMEASE PROTEIN HI_0355-RELATED"/>
    <property type="match status" value="1"/>
</dbReference>
<feature type="domain" description="ABC transmembrane type-1" evidence="8">
    <location>
        <begin position="318"/>
        <end position="506"/>
    </location>
</feature>
<comment type="similarity">
    <text evidence="7">Belongs to the binding-protein-dependent transport system permease family.</text>
</comment>
<feature type="transmembrane region" description="Helical" evidence="7">
    <location>
        <begin position="114"/>
        <end position="133"/>
    </location>
</feature>
<evidence type="ECO:0000256" key="2">
    <source>
        <dbReference type="ARBA" id="ARBA00022448"/>
    </source>
</evidence>
<feature type="transmembrane region" description="Helical" evidence="7">
    <location>
        <begin position="428"/>
        <end position="449"/>
    </location>
</feature>
<keyword evidence="4 7" id="KW-0812">Transmembrane</keyword>
<dbReference type="Gene3D" id="1.10.3720.10">
    <property type="entry name" value="MetI-like"/>
    <property type="match status" value="2"/>
</dbReference>
<dbReference type="RefSeq" id="WP_204912695.1">
    <property type="nucleotide sequence ID" value="NZ_BAAAYR010000001.1"/>
</dbReference>
<evidence type="ECO:0000313" key="9">
    <source>
        <dbReference type="EMBL" id="GAA3550329.1"/>
    </source>
</evidence>
<dbReference type="Proteomes" id="UP001500767">
    <property type="component" value="Unassembled WGS sequence"/>
</dbReference>
<accession>A0ABP6WIM0</accession>
<feature type="transmembrane region" description="Helical" evidence="7">
    <location>
        <begin position="329"/>
        <end position="350"/>
    </location>
</feature>
<feature type="transmembrane region" description="Helical" evidence="7">
    <location>
        <begin position="210"/>
        <end position="231"/>
    </location>
</feature>
<feature type="transmembrane region" description="Helical" evidence="7">
    <location>
        <begin position="166"/>
        <end position="190"/>
    </location>
</feature>
<evidence type="ECO:0000313" key="10">
    <source>
        <dbReference type="Proteomes" id="UP001500767"/>
    </source>
</evidence>
<dbReference type="PROSITE" id="PS50928">
    <property type="entry name" value="ABC_TM1"/>
    <property type="match status" value="2"/>
</dbReference>
<keyword evidence="5 7" id="KW-1133">Transmembrane helix</keyword>
<name>A0ABP6WIM0_9ACTN</name>